<dbReference type="Proteomes" id="UP000178417">
    <property type="component" value="Unassembled WGS sequence"/>
</dbReference>
<evidence type="ECO:0000313" key="2">
    <source>
        <dbReference type="Proteomes" id="UP000178417"/>
    </source>
</evidence>
<dbReference type="EMBL" id="MEUB01000064">
    <property type="protein sequence ID" value="OGC18966.1"/>
    <property type="molecule type" value="Genomic_DNA"/>
</dbReference>
<reference evidence="1 2" key="1">
    <citation type="journal article" date="2016" name="Nat. Commun.">
        <title>Thousands of microbial genomes shed light on interconnected biogeochemical processes in an aquifer system.</title>
        <authorList>
            <person name="Anantharaman K."/>
            <person name="Brown C.T."/>
            <person name="Hug L.A."/>
            <person name="Sharon I."/>
            <person name="Castelle C.J."/>
            <person name="Probst A.J."/>
            <person name="Thomas B.C."/>
            <person name="Singh A."/>
            <person name="Wilkins M.J."/>
            <person name="Karaoz U."/>
            <person name="Brodie E.L."/>
            <person name="Williams K.H."/>
            <person name="Hubbard S.S."/>
            <person name="Banfield J.F."/>
        </authorList>
    </citation>
    <scope>NUCLEOTIDE SEQUENCE [LARGE SCALE GENOMIC DNA]</scope>
</reference>
<gene>
    <name evidence="1" type="ORF">A2310_06015</name>
</gene>
<proteinExistence type="predicted"/>
<dbReference type="AlphaFoldDB" id="A0A1F4SEX2"/>
<protein>
    <submittedName>
        <fullName evidence="1">Uncharacterized protein</fullName>
    </submittedName>
</protein>
<evidence type="ECO:0000313" key="1">
    <source>
        <dbReference type="EMBL" id="OGC18966.1"/>
    </source>
</evidence>
<accession>A0A1F4SEX2</accession>
<comment type="caution">
    <text evidence="1">The sequence shown here is derived from an EMBL/GenBank/DDBJ whole genome shotgun (WGS) entry which is preliminary data.</text>
</comment>
<organism evidence="1 2">
    <name type="scientific">candidate division WOR-1 bacterium RIFOXYB2_FULL_37_13</name>
    <dbReference type="NCBI Taxonomy" id="1802579"/>
    <lineage>
        <taxon>Bacteria</taxon>
        <taxon>Bacillati</taxon>
        <taxon>Saganbacteria</taxon>
    </lineage>
</organism>
<sequence>MTKTSPLSRRLIFTPFKENSAQRFDSCAKINLRTFYSIEATPHLGQVLRIINLLTLKRVVNLASYEKIRIFPLHLINEQNISFFTIGREKNVLNLSEEKLRNFFVTNAQRSLFSTFKPSPLPADVQTNLRKQSRDISDMLAEASRRLEAVVHDHSKGVAFVEDELTAVCRKLYADYGFCPTIYRDIDIKNHKARILFKIDPETKDEVINATADFDPESTSFVAVKEVRTLTKFEHFILDLRDRTTFEKHDIPFDDKKAEKNVAQGITFFVVLRGKFNDVKPLVMTMHANEWSCFVDKEAGEKAAQAIEAYLTKALLAFKGVEKPTSLIVRPQTSAIVRGELETLHETLLQYQIKNRRFVSRQGGEKAHLSIIEIHDLLSKINSELRNGILAQEFQAIIRSAFNLTPDQTGYPDHTVRDLFINKASKTYLAFDPIANRLIGFASNIARDVTIANSVLSYNYGSGAMVKGHYQGFGISRYFFGKTMVPVVFSNGFNLSFFGGRTGNLHAAEGIVDYFPKGFVFPFDADLLEKKGLLNLFTQMAIDIASFVCPEKEFDPHTSVVKKALDPSSGLIYRGGAEIEGRSPIHEYFRRHVQHKQGDMIIIVAAASIKHFLGYSFRVTTSGTKRRFLKKVNDATENVL</sequence>
<name>A0A1F4SEX2_UNCSA</name>